<proteinExistence type="predicted"/>
<gene>
    <name evidence="2" type="ORF">N789_03700</name>
</gene>
<dbReference type="InterPro" id="IPR006311">
    <property type="entry name" value="TAT_signal"/>
</dbReference>
<reference evidence="2 3" key="1">
    <citation type="submission" date="2013-09" db="EMBL/GenBank/DDBJ databases">
        <title>Genome sequencing of Arenimonas oryziterrae.</title>
        <authorList>
            <person name="Chen F."/>
            <person name="Wang G."/>
        </authorList>
    </citation>
    <scope>NUCLEOTIDE SEQUENCE [LARGE SCALE GENOMIC DNA]</scope>
    <source>
        <strain evidence="2 3">YC6267</strain>
    </source>
</reference>
<dbReference type="OrthoDB" id="9795587at2"/>
<dbReference type="CDD" id="cd02108">
    <property type="entry name" value="bact_SO_family_Moco"/>
    <property type="match status" value="1"/>
</dbReference>
<organism evidence="2 3">
    <name type="scientific">Arenimonas oryziterrae DSM 21050 = YC6267</name>
    <dbReference type="NCBI Taxonomy" id="1121015"/>
    <lineage>
        <taxon>Bacteria</taxon>
        <taxon>Pseudomonadati</taxon>
        <taxon>Pseudomonadota</taxon>
        <taxon>Gammaproteobacteria</taxon>
        <taxon>Lysobacterales</taxon>
        <taxon>Lysobacteraceae</taxon>
        <taxon>Arenimonas</taxon>
    </lineage>
</organism>
<evidence type="ECO:0000313" key="3">
    <source>
        <dbReference type="Proteomes" id="UP000029385"/>
    </source>
</evidence>
<name>A0A091ANR9_9GAMM</name>
<evidence type="ECO:0000313" key="2">
    <source>
        <dbReference type="EMBL" id="KFN40996.1"/>
    </source>
</evidence>
<dbReference type="eggNOG" id="COG2041">
    <property type="taxonomic scope" value="Bacteria"/>
</dbReference>
<dbReference type="EMBL" id="AVCI01000045">
    <property type="protein sequence ID" value="KFN40996.1"/>
    <property type="molecule type" value="Genomic_DNA"/>
</dbReference>
<keyword evidence="3" id="KW-1185">Reference proteome</keyword>
<dbReference type="PROSITE" id="PS51257">
    <property type="entry name" value="PROKAR_LIPOPROTEIN"/>
    <property type="match status" value="1"/>
</dbReference>
<dbReference type="InterPro" id="IPR000572">
    <property type="entry name" value="OxRdtase_Mopterin-bd_dom"/>
</dbReference>
<evidence type="ECO:0000259" key="1">
    <source>
        <dbReference type="Pfam" id="PF00174"/>
    </source>
</evidence>
<dbReference type="PROSITE" id="PS51318">
    <property type="entry name" value="TAT"/>
    <property type="match status" value="1"/>
</dbReference>
<dbReference type="PATRIC" id="fig|1121015.4.peg.2420"/>
<sequence>MSKSDRRRFLEKLALASGAVLLGGCDRLDKMPAVQALLKRADGPTDTALHALTPEDSLAQEFTEADLSPVFKANGSVNPKTPEYLALLQNGFADYRLQVRGLVRTPLSLSLPELRALPSRTQITRHDCVEGWSCIGKWKGATLGPLIDRAGPLPEARYVVFRCADSLDGDENRYYESIYLHEARHPQSILAYELNDAALDVPHGAPLRLRVERKLGYKQAKYLLAIELVADLSGIGQGNGGYWEDDQGYQWHGGI</sequence>
<dbReference type="SUPFAM" id="SSF56524">
    <property type="entry name" value="Oxidoreductase molybdopterin-binding domain"/>
    <property type="match status" value="1"/>
</dbReference>
<dbReference type="Gene3D" id="3.90.420.10">
    <property type="entry name" value="Oxidoreductase, molybdopterin-binding domain"/>
    <property type="match status" value="1"/>
</dbReference>
<comment type="caution">
    <text evidence="2">The sequence shown here is derived from an EMBL/GenBank/DDBJ whole genome shotgun (WGS) entry which is preliminary data.</text>
</comment>
<dbReference type="PANTHER" id="PTHR43032:SF2">
    <property type="entry name" value="BLL0505 PROTEIN"/>
    <property type="match status" value="1"/>
</dbReference>
<dbReference type="Proteomes" id="UP000029385">
    <property type="component" value="Unassembled WGS sequence"/>
</dbReference>
<protein>
    <recommendedName>
        <fullName evidence="1">Oxidoreductase molybdopterin-binding domain-containing protein</fullName>
    </recommendedName>
</protein>
<dbReference type="Pfam" id="PF00174">
    <property type="entry name" value="Oxidored_molyb"/>
    <property type="match status" value="1"/>
</dbReference>
<dbReference type="PANTHER" id="PTHR43032">
    <property type="entry name" value="PROTEIN-METHIONINE-SULFOXIDE REDUCTASE"/>
    <property type="match status" value="1"/>
</dbReference>
<dbReference type="RefSeq" id="WP_022967689.1">
    <property type="nucleotide sequence ID" value="NZ_ATVD01000001.1"/>
</dbReference>
<dbReference type="AlphaFoldDB" id="A0A091ANR9"/>
<dbReference type="InterPro" id="IPR036374">
    <property type="entry name" value="OxRdtase_Mopterin-bd_sf"/>
</dbReference>
<feature type="domain" description="Oxidoreductase molybdopterin-binding" evidence="1">
    <location>
        <begin position="93"/>
        <end position="230"/>
    </location>
</feature>
<dbReference type="STRING" id="1121015.GCA_000420545_00015"/>
<accession>A0A091ANR9</accession>